<feature type="compositionally biased region" description="Basic and acidic residues" evidence="1">
    <location>
        <begin position="28"/>
        <end position="57"/>
    </location>
</feature>
<evidence type="ECO:0000256" key="1">
    <source>
        <dbReference type="SAM" id="MobiDB-lite"/>
    </source>
</evidence>
<evidence type="ECO:0000313" key="4">
    <source>
        <dbReference type="Proteomes" id="UP001156921"/>
    </source>
</evidence>
<sequence>MMKKFLIPALALAAASVAVPAMAQSYGHQDRDGRGRYEQDRGGRHDDDRGGRYENDRGGNWQNISQRKYQLDRRIDQGERNRQLSRREATRLRYELNALVNLERNYMRGGLSYRERAELDRRYDRLSMQVRAERRDHDNRRY</sequence>
<feature type="chain" id="PRO_5045166317" evidence="2">
    <location>
        <begin position="24"/>
        <end position="142"/>
    </location>
</feature>
<protein>
    <submittedName>
        <fullName evidence="3">Uncharacterized protein</fullName>
    </submittedName>
</protein>
<dbReference type="Proteomes" id="UP001156921">
    <property type="component" value="Unassembled WGS sequence"/>
</dbReference>
<keyword evidence="2" id="KW-0732">Signal</keyword>
<dbReference type="EMBL" id="BSOY01000044">
    <property type="protein sequence ID" value="GLS01950.1"/>
    <property type="molecule type" value="Genomic_DNA"/>
</dbReference>
<feature type="signal peptide" evidence="2">
    <location>
        <begin position="1"/>
        <end position="23"/>
    </location>
</feature>
<feature type="region of interest" description="Disordered" evidence="1">
    <location>
        <begin position="24"/>
        <end position="85"/>
    </location>
</feature>
<accession>A0ABQ6BIU3</accession>
<feature type="compositionally biased region" description="Basic and acidic residues" evidence="1">
    <location>
        <begin position="69"/>
        <end position="85"/>
    </location>
</feature>
<proteinExistence type="predicted"/>
<name>A0ABQ6BIU3_9CAUL</name>
<comment type="caution">
    <text evidence="3">The sequence shown here is derived from an EMBL/GenBank/DDBJ whole genome shotgun (WGS) entry which is preliminary data.</text>
</comment>
<reference evidence="4" key="1">
    <citation type="journal article" date="2019" name="Int. J. Syst. Evol. Microbiol.">
        <title>The Global Catalogue of Microorganisms (GCM) 10K type strain sequencing project: providing services to taxonomists for standard genome sequencing and annotation.</title>
        <authorList>
            <consortium name="The Broad Institute Genomics Platform"/>
            <consortium name="The Broad Institute Genome Sequencing Center for Infectious Disease"/>
            <person name="Wu L."/>
            <person name="Ma J."/>
        </authorList>
    </citation>
    <scope>NUCLEOTIDE SEQUENCE [LARGE SCALE GENOMIC DNA]</scope>
    <source>
        <strain evidence="4">NBRC 110107</strain>
    </source>
</reference>
<evidence type="ECO:0000313" key="3">
    <source>
        <dbReference type="EMBL" id="GLS01950.1"/>
    </source>
</evidence>
<organism evidence="3 4">
    <name type="scientific">Brevundimonas denitrificans</name>
    <dbReference type="NCBI Taxonomy" id="1443434"/>
    <lineage>
        <taxon>Bacteria</taxon>
        <taxon>Pseudomonadati</taxon>
        <taxon>Pseudomonadota</taxon>
        <taxon>Alphaproteobacteria</taxon>
        <taxon>Caulobacterales</taxon>
        <taxon>Caulobacteraceae</taxon>
        <taxon>Brevundimonas</taxon>
    </lineage>
</organism>
<evidence type="ECO:0000256" key="2">
    <source>
        <dbReference type="SAM" id="SignalP"/>
    </source>
</evidence>
<gene>
    <name evidence="3" type="ORF">GCM10007859_19700</name>
</gene>
<keyword evidence="4" id="KW-1185">Reference proteome</keyword>